<evidence type="ECO:0000313" key="2">
    <source>
        <dbReference type="Proteomes" id="UP001054945"/>
    </source>
</evidence>
<dbReference type="EMBL" id="BPLR01015479">
    <property type="protein sequence ID" value="GIY76381.1"/>
    <property type="molecule type" value="Genomic_DNA"/>
</dbReference>
<sequence>MIINNSFRSVLKDTPKTESEWTEKRIQNSFSEIWMQLPMLVRRISRNVESRKLLLPGSVLTWLDRRAGIEECLSFAAKSERSVGFPNWQERSVRNTTREAKYEKALKLMPETGTIIP</sequence>
<dbReference type="Proteomes" id="UP001054945">
    <property type="component" value="Unassembled WGS sequence"/>
</dbReference>
<accession>A0AAV4W339</accession>
<dbReference type="AlphaFoldDB" id="A0AAV4W339"/>
<comment type="caution">
    <text evidence="1">The sequence shown here is derived from an EMBL/GenBank/DDBJ whole genome shotgun (WGS) entry which is preliminary data.</text>
</comment>
<name>A0AAV4W339_CAEEX</name>
<reference evidence="1 2" key="1">
    <citation type="submission" date="2021-06" db="EMBL/GenBank/DDBJ databases">
        <title>Caerostris extrusa draft genome.</title>
        <authorList>
            <person name="Kono N."/>
            <person name="Arakawa K."/>
        </authorList>
    </citation>
    <scope>NUCLEOTIDE SEQUENCE [LARGE SCALE GENOMIC DNA]</scope>
</reference>
<proteinExistence type="predicted"/>
<gene>
    <name evidence="1" type="ORF">CEXT_98241</name>
</gene>
<evidence type="ECO:0000313" key="1">
    <source>
        <dbReference type="EMBL" id="GIY76381.1"/>
    </source>
</evidence>
<protein>
    <submittedName>
        <fullName evidence="1">Uncharacterized protein</fullName>
    </submittedName>
</protein>
<organism evidence="1 2">
    <name type="scientific">Caerostris extrusa</name>
    <name type="common">Bark spider</name>
    <name type="synonym">Caerostris bankana</name>
    <dbReference type="NCBI Taxonomy" id="172846"/>
    <lineage>
        <taxon>Eukaryota</taxon>
        <taxon>Metazoa</taxon>
        <taxon>Ecdysozoa</taxon>
        <taxon>Arthropoda</taxon>
        <taxon>Chelicerata</taxon>
        <taxon>Arachnida</taxon>
        <taxon>Araneae</taxon>
        <taxon>Araneomorphae</taxon>
        <taxon>Entelegynae</taxon>
        <taxon>Araneoidea</taxon>
        <taxon>Araneidae</taxon>
        <taxon>Caerostris</taxon>
    </lineage>
</organism>
<keyword evidence="2" id="KW-1185">Reference proteome</keyword>